<keyword evidence="2" id="KW-0812">Transmembrane</keyword>
<evidence type="ECO:0000259" key="3">
    <source>
        <dbReference type="Pfam" id="PF20152"/>
    </source>
</evidence>
<dbReference type="OrthoDB" id="2953893at2759"/>
<feature type="region of interest" description="Disordered" evidence="1">
    <location>
        <begin position="299"/>
        <end position="342"/>
    </location>
</feature>
<feature type="transmembrane region" description="Helical" evidence="2">
    <location>
        <begin position="171"/>
        <end position="194"/>
    </location>
</feature>
<gene>
    <name evidence="4" type="ORF">MSAN_01223200</name>
</gene>
<evidence type="ECO:0000256" key="2">
    <source>
        <dbReference type="SAM" id="Phobius"/>
    </source>
</evidence>
<keyword evidence="2" id="KW-1133">Transmembrane helix</keyword>
<evidence type="ECO:0000256" key="1">
    <source>
        <dbReference type="SAM" id="MobiDB-lite"/>
    </source>
</evidence>
<dbReference type="Proteomes" id="UP000623467">
    <property type="component" value="Unassembled WGS sequence"/>
</dbReference>
<dbReference type="InterPro" id="IPR045339">
    <property type="entry name" value="DUF6534"/>
</dbReference>
<feature type="transmembrane region" description="Helical" evidence="2">
    <location>
        <begin position="50"/>
        <end position="75"/>
    </location>
</feature>
<feature type="transmembrane region" description="Helical" evidence="2">
    <location>
        <begin position="12"/>
        <end position="29"/>
    </location>
</feature>
<evidence type="ECO:0000313" key="4">
    <source>
        <dbReference type="EMBL" id="KAF7358836.1"/>
    </source>
</evidence>
<feature type="transmembrane region" description="Helical" evidence="2">
    <location>
        <begin position="214"/>
        <end position="234"/>
    </location>
</feature>
<dbReference type="Pfam" id="PF20152">
    <property type="entry name" value="DUF6534"/>
    <property type="match status" value="1"/>
</dbReference>
<feature type="transmembrane region" description="Helical" evidence="2">
    <location>
        <begin position="95"/>
        <end position="115"/>
    </location>
</feature>
<reference evidence="4" key="1">
    <citation type="submission" date="2020-05" db="EMBL/GenBank/DDBJ databases">
        <title>Mycena genomes resolve the evolution of fungal bioluminescence.</title>
        <authorList>
            <person name="Tsai I.J."/>
        </authorList>
    </citation>
    <scope>NUCLEOTIDE SEQUENCE</scope>
    <source>
        <strain evidence="4">160909Yilan</strain>
    </source>
</reference>
<protein>
    <recommendedName>
        <fullName evidence="3">DUF6534 domain-containing protein</fullName>
    </recommendedName>
</protein>
<dbReference type="EMBL" id="JACAZH010000009">
    <property type="protein sequence ID" value="KAF7358836.1"/>
    <property type="molecule type" value="Genomic_DNA"/>
</dbReference>
<feature type="domain" description="DUF6534" evidence="3">
    <location>
        <begin position="180"/>
        <end position="263"/>
    </location>
</feature>
<dbReference type="PANTHER" id="PTHR40465:SF1">
    <property type="entry name" value="DUF6534 DOMAIN-CONTAINING PROTEIN"/>
    <property type="match status" value="1"/>
</dbReference>
<organism evidence="4 5">
    <name type="scientific">Mycena sanguinolenta</name>
    <dbReference type="NCBI Taxonomy" id="230812"/>
    <lineage>
        <taxon>Eukaryota</taxon>
        <taxon>Fungi</taxon>
        <taxon>Dikarya</taxon>
        <taxon>Basidiomycota</taxon>
        <taxon>Agaricomycotina</taxon>
        <taxon>Agaricomycetes</taxon>
        <taxon>Agaricomycetidae</taxon>
        <taxon>Agaricales</taxon>
        <taxon>Marasmiineae</taxon>
        <taxon>Mycenaceae</taxon>
        <taxon>Mycena</taxon>
    </lineage>
</organism>
<evidence type="ECO:0000313" key="5">
    <source>
        <dbReference type="Proteomes" id="UP000623467"/>
    </source>
</evidence>
<name>A0A8H6YIC9_9AGAR</name>
<proteinExistence type="predicted"/>
<keyword evidence="2" id="KW-0472">Membrane</keyword>
<dbReference type="PANTHER" id="PTHR40465">
    <property type="entry name" value="CHROMOSOME 1, WHOLE GENOME SHOTGUN SEQUENCE"/>
    <property type="match status" value="1"/>
</dbReference>
<sequence length="357" mass="40005">MSSPVATTSDPITSPLLIGSLLNFFLLWDTTGANIYRICFSRDSWIIKSVVYFTLFAITFDCCLNALDVWFWYIASFGDLDSFQDPRFANFYCPIMGSFIAMIVHLFFCFRIFVIRRTIWPVCILIALISLARFVGGLGSGALAYVEQFKIHSFSANDLVSLEDRQHATLIYLWLISGPIADVLIAVTMTTLILRTDMHSATRDVAKDIVRLILETNTFSAAVGLLALFLFVGLPRTTYCSCPGIILPGIYANSLLATLNNRAIMLRNRNEEGYSSDIEMPPEVSYPETASIGESVESMTFAEPEVDQKAKLPRRTSTKDNDDERESQCQRDSVQGEKGEKDENICACSRRSWDSSV</sequence>
<feature type="compositionally biased region" description="Basic and acidic residues" evidence="1">
    <location>
        <begin position="317"/>
        <end position="342"/>
    </location>
</feature>
<comment type="caution">
    <text evidence="4">The sequence shown here is derived from an EMBL/GenBank/DDBJ whole genome shotgun (WGS) entry which is preliminary data.</text>
</comment>
<accession>A0A8H6YIC9</accession>
<feature type="transmembrane region" description="Helical" evidence="2">
    <location>
        <begin position="122"/>
        <end position="146"/>
    </location>
</feature>
<keyword evidence="5" id="KW-1185">Reference proteome</keyword>
<dbReference type="AlphaFoldDB" id="A0A8H6YIC9"/>